<dbReference type="OrthoDB" id="2555959at2759"/>
<name>K9FJI6_PEND1</name>
<protein>
    <submittedName>
        <fullName evidence="1">Uncharacterized protein</fullName>
    </submittedName>
</protein>
<dbReference type="KEGG" id="pdp:PDIP_64760"/>
<evidence type="ECO:0000313" key="1">
    <source>
        <dbReference type="EMBL" id="EKV09394.1"/>
    </source>
</evidence>
<gene>
    <name evidence="1" type="ORF">PDIP_64760</name>
</gene>
<organism evidence="1 2">
    <name type="scientific">Penicillium digitatum (strain Pd1 / CECT 20795)</name>
    <name type="common">Green mold</name>
    <dbReference type="NCBI Taxonomy" id="1170230"/>
    <lineage>
        <taxon>Eukaryota</taxon>
        <taxon>Fungi</taxon>
        <taxon>Dikarya</taxon>
        <taxon>Ascomycota</taxon>
        <taxon>Pezizomycotina</taxon>
        <taxon>Eurotiomycetes</taxon>
        <taxon>Eurotiomycetidae</taxon>
        <taxon>Eurotiales</taxon>
        <taxon>Aspergillaceae</taxon>
        <taxon>Penicillium</taxon>
    </lineage>
</organism>
<dbReference type="Proteomes" id="UP000009886">
    <property type="component" value="Unassembled WGS sequence"/>
</dbReference>
<dbReference type="AlphaFoldDB" id="K9FJI6"/>
<proteinExistence type="predicted"/>
<dbReference type="EMBL" id="AKCU01000428">
    <property type="protein sequence ID" value="EKV09394.1"/>
    <property type="molecule type" value="Genomic_DNA"/>
</dbReference>
<sequence length="106" mass="11825">MSLWRYVAQISTDQPLPTHQFPGYRDKIEINKLHSSYRGLTPKTRALFGIGVMAWAGIGLWTTPQVENALGMQPSKEEQDALDRKLAVRVSRVGGEGVETSNTRVN</sequence>
<dbReference type="VEuPathDB" id="FungiDB:PDIP_64760"/>
<comment type="caution">
    <text evidence="1">The sequence shown here is derived from an EMBL/GenBank/DDBJ whole genome shotgun (WGS) entry which is preliminary data.</text>
</comment>
<evidence type="ECO:0000313" key="2">
    <source>
        <dbReference type="Proteomes" id="UP000009886"/>
    </source>
</evidence>
<reference evidence="2" key="1">
    <citation type="journal article" date="2012" name="BMC Genomics">
        <title>Genome sequence of the necrotrophic fungus Penicillium digitatum, the main postharvest pathogen of citrus.</title>
        <authorList>
            <person name="Marcet-Houben M."/>
            <person name="Ballester A.-R."/>
            <person name="de la Fuente B."/>
            <person name="Harries E."/>
            <person name="Marcos J.F."/>
            <person name="Gonzalez-Candelas L."/>
            <person name="Gabaldon T."/>
        </authorList>
    </citation>
    <scope>NUCLEOTIDE SEQUENCE [LARGE SCALE GENOMIC DNA]</scope>
    <source>
        <strain evidence="2">Pd1 / CECT 20795</strain>
    </source>
</reference>
<accession>K9FJI6</accession>
<dbReference type="HOGENOM" id="CLU_2224105_0_0_1"/>